<reference evidence="1" key="1">
    <citation type="submission" date="2020-09" db="EMBL/GenBank/DDBJ databases">
        <title>Genome-Enabled Discovery of Anthraquinone Biosynthesis in Senna tora.</title>
        <authorList>
            <person name="Kang S.-H."/>
            <person name="Pandey R.P."/>
            <person name="Lee C.-M."/>
            <person name="Sim J.-S."/>
            <person name="Jeong J.-T."/>
            <person name="Choi B.-S."/>
            <person name="Jung M."/>
            <person name="Ginzburg D."/>
            <person name="Zhao K."/>
            <person name="Won S.Y."/>
            <person name="Oh T.-J."/>
            <person name="Yu Y."/>
            <person name="Kim N.-H."/>
            <person name="Lee O.R."/>
            <person name="Lee T.-H."/>
            <person name="Bashyal P."/>
            <person name="Kim T.-S."/>
            <person name="Lee W.-H."/>
            <person name="Kawkins C."/>
            <person name="Kim C.-K."/>
            <person name="Kim J.S."/>
            <person name="Ahn B.O."/>
            <person name="Rhee S.Y."/>
            <person name="Sohng J.K."/>
        </authorList>
    </citation>
    <scope>NUCLEOTIDE SEQUENCE</scope>
    <source>
        <tissue evidence="1">Leaf</tissue>
    </source>
</reference>
<keyword evidence="2" id="KW-1185">Reference proteome</keyword>
<gene>
    <name evidence="1" type="ORF">G2W53_006698</name>
</gene>
<proteinExistence type="predicted"/>
<evidence type="ECO:0000313" key="1">
    <source>
        <dbReference type="EMBL" id="KAF7838216.1"/>
    </source>
</evidence>
<dbReference type="Proteomes" id="UP000634136">
    <property type="component" value="Unassembled WGS sequence"/>
</dbReference>
<sequence length="41" mass="4434">MLEEAKVTVIDVSDGRVGVASHQVYNVLGGAHYNRVVYSVT</sequence>
<dbReference type="EMBL" id="JAAIUW010000003">
    <property type="protein sequence ID" value="KAF7838216.1"/>
    <property type="molecule type" value="Genomic_DNA"/>
</dbReference>
<comment type="caution">
    <text evidence="1">The sequence shown here is derived from an EMBL/GenBank/DDBJ whole genome shotgun (WGS) entry which is preliminary data.</text>
</comment>
<name>A0A835CE94_9FABA</name>
<organism evidence="1 2">
    <name type="scientific">Senna tora</name>
    <dbReference type="NCBI Taxonomy" id="362788"/>
    <lineage>
        <taxon>Eukaryota</taxon>
        <taxon>Viridiplantae</taxon>
        <taxon>Streptophyta</taxon>
        <taxon>Embryophyta</taxon>
        <taxon>Tracheophyta</taxon>
        <taxon>Spermatophyta</taxon>
        <taxon>Magnoliopsida</taxon>
        <taxon>eudicotyledons</taxon>
        <taxon>Gunneridae</taxon>
        <taxon>Pentapetalae</taxon>
        <taxon>rosids</taxon>
        <taxon>fabids</taxon>
        <taxon>Fabales</taxon>
        <taxon>Fabaceae</taxon>
        <taxon>Caesalpinioideae</taxon>
        <taxon>Cassia clade</taxon>
        <taxon>Senna</taxon>
    </lineage>
</organism>
<dbReference type="AlphaFoldDB" id="A0A835CE94"/>
<accession>A0A835CE94</accession>
<protein>
    <submittedName>
        <fullName evidence="1">Uncharacterized protein</fullName>
    </submittedName>
</protein>
<evidence type="ECO:0000313" key="2">
    <source>
        <dbReference type="Proteomes" id="UP000634136"/>
    </source>
</evidence>